<dbReference type="GO" id="GO:0008270">
    <property type="term" value="F:zinc ion binding"/>
    <property type="evidence" value="ECO:0007669"/>
    <property type="project" value="InterPro"/>
</dbReference>
<evidence type="ECO:0000256" key="5">
    <source>
        <dbReference type="ARBA" id="ARBA00023002"/>
    </source>
</evidence>
<dbReference type="SUPFAM" id="SSF50129">
    <property type="entry name" value="GroES-like"/>
    <property type="match status" value="1"/>
</dbReference>
<gene>
    <name evidence="9" type="ORF">HNR21_004729</name>
</gene>
<evidence type="ECO:0000256" key="2">
    <source>
        <dbReference type="ARBA" id="ARBA00008072"/>
    </source>
</evidence>
<dbReference type="Proteomes" id="UP000539313">
    <property type="component" value="Unassembled WGS sequence"/>
</dbReference>
<dbReference type="RefSeq" id="WP_182706907.1">
    <property type="nucleotide sequence ID" value="NZ_JACJII010000001.1"/>
</dbReference>
<evidence type="ECO:0000259" key="7">
    <source>
        <dbReference type="Pfam" id="PF00107"/>
    </source>
</evidence>
<dbReference type="InterPro" id="IPR011032">
    <property type="entry name" value="GroES-like_sf"/>
</dbReference>
<comment type="caution">
    <text evidence="9">The sequence shown here is derived from an EMBL/GenBank/DDBJ whole genome shotgun (WGS) entry which is preliminary data.</text>
</comment>
<name>A0A7W3N1N2_9ACTN</name>
<evidence type="ECO:0000313" key="10">
    <source>
        <dbReference type="Proteomes" id="UP000539313"/>
    </source>
</evidence>
<keyword evidence="3 6" id="KW-0479">Metal-binding</keyword>
<dbReference type="GO" id="GO:0018456">
    <property type="term" value="F:aryl-alcohol dehydrogenase (NAD+) activity"/>
    <property type="evidence" value="ECO:0007669"/>
    <property type="project" value="UniProtKB-EC"/>
</dbReference>
<proteinExistence type="inferred from homology"/>
<evidence type="ECO:0000256" key="6">
    <source>
        <dbReference type="RuleBase" id="RU361277"/>
    </source>
</evidence>
<dbReference type="InterPro" id="IPR036291">
    <property type="entry name" value="NAD(P)-bd_dom_sf"/>
</dbReference>
<dbReference type="Gene3D" id="3.90.180.10">
    <property type="entry name" value="Medium-chain alcohol dehydrogenases, catalytic domain"/>
    <property type="match status" value="1"/>
</dbReference>
<comment type="similarity">
    <text evidence="2 6">Belongs to the zinc-containing alcohol dehydrogenase family.</text>
</comment>
<evidence type="ECO:0000256" key="3">
    <source>
        <dbReference type="ARBA" id="ARBA00022723"/>
    </source>
</evidence>
<protein>
    <submittedName>
        <fullName evidence="9">Aryl-alcohol dehydrogenase</fullName>
        <ecNumber evidence="9">1.1.1.90</ecNumber>
    </submittedName>
</protein>
<keyword evidence="10" id="KW-1185">Reference proteome</keyword>
<dbReference type="PROSITE" id="PS00059">
    <property type="entry name" value="ADH_ZINC"/>
    <property type="match status" value="1"/>
</dbReference>
<dbReference type="SUPFAM" id="SSF51735">
    <property type="entry name" value="NAD(P)-binding Rossmann-fold domains"/>
    <property type="match status" value="1"/>
</dbReference>
<keyword evidence="5 9" id="KW-0560">Oxidoreductase</keyword>
<dbReference type="Gene3D" id="3.40.50.720">
    <property type="entry name" value="NAD(P)-binding Rossmann-like Domain"/>
    <property type="match status" value="1"/>
</dbReference>
<dbReference type="InterPro" id="IPR002328">
    <property type="entry name" value="ADH_Zn_CS"/>
</dbReference>
<evidence type="ECO:0000259" key="8">
    <source>
        <dbReference type="Pfam" id="PF08240"/>
    </source>
</evidence>
<dbReference type="PANTHER" id="PTHR43350:SF21">
    <property type="entry name" value="S-NITROSOMYCOTHIOL REDUCTASE MSCR"/>
    <property type="match status" value="1"/>
</dbReference>
<dbReference type="EC" id="1.1.1.90" evidence="9"/>
<dbReference type="InterPro" id="IPR013154">
    <property type="entry name" value="ADH-like_N"/>
</dbReference>
<dbReference type="CDD" id="cd08278">
    <property type="entry name" value="benzyl_alcohol_DH"/>
    <property type="match status" value="1"/>
</dbReference>
<dbReference type="Pfam" id="PF00107">
    <property type="entry name" value="ADH_zinc_N"/>
    <property type="match status" value="1"/>
</dbReference>
<dbReference type="PANTHER" id="PTHR43350">
    <property type="entry name" value="NAD-DEPENDENT ALCOHOL DEHYDROGENASE"/>
    <property type="match status" value="1"/>
</dbReference>
<reference evidence="9 10" key="1">
    <citation type="submission" date="2020-08" db="EMBL/GenBank/DDBJ databases">
        <title>Sequencing the genomes of 1000 actinobacteria strains.</title>
        <authorList>
            <person name="Klenk H.-P."/>
        </authorList>
    </citation>
    <scope>NUCLEOTIDE SEQUENCE [LARGE SCALE GENOMIC DNA]</scope>
    <source>
        <strain evidence="9 10">DSM 45823</strain>
    </source>
</reference>
<sequence length="365" mass="37879">MRIKAAVLRAHDAPHRIEEVELAAPGPGEVLVRIAGAGLCRTDLLPRVPGFPAAPPIVCGHEGAGVVEEVGPEVGRLEPGDHVVLSYDSCRSCADCLWGRPAHCETFFSRNLTGTGVDGPGPMRDERGAPVAARWFGQSSWATHSLVAARNTVKVDRDLPVELLGPLSCGIQTGAGAVLHTFNVTFGSSVIVCGMGSAGLGAVMAARVAGADTIVAVDADPDRLDLARGLGATHGFDGAREDLPALLLEATGGGAQYALDTTGLPSMISIAVHALRPGGTCGLVGAQQGDLVLDSEALTAGRTLTGIVGGDTVPQVFIPQLIRLWRQGRFPFERLITAFPLEEIDRAEEAVLKGEVVKPLLVPAA</sequence>
<dbReference type="EMBL" id="JACJII010000001">
    <property type="protein sequence ID" value="MBA9005847.1"/>
    <property type="molecule type" value="Genomic_DNA"/>
</dbReference>
<dbReference type="AlphaFoldDB" id="A0A7W3N1N2"/>
<feature type="domain" description="Alcohol dehydrogenase-like N-terminal" evidence="8">
    <location>
        <begin position="26"/>
        <end position="128"/>
    </location>
</feature>
<keyword evidence="4 6" id="KW-0862">Zinc</keyword>
<dbReference type="Pfam" id="PF08240">
    <property type="entry name" value="ADH_N"/>
    <property type="match status" value="1"/>
</dbReference>
<organism evidence="9 10">
    <name type="scientific">Thermomonospora cellulosilytica</name>
    <dbReference type="NCBI Taxonomy" id="1411118"/>
    <lineage>
        <taxon>Bacteria</taxon>
        <taxon>Bacillati</taxon>
        <taxon>Actinomycetota</taxon>
        <taxon>Actinomycetes</taxon>
        <taxon>Streptosporangiales</taxon>
        <taxon>Thermomonosporaceae</taxon>
        <taxon>Thermomonospora</taxon>
    </lineage>
</organism>
<dbReference type="InterPro" id="IPR013149">
    <property type="entry name" value="ADH-like_C"/>
</dbReference>
<evidence type="ECO:0000256" key="1">
    <source>
        <dbReference type="ARBA" id="ARBA00001947"/>
    </source>
</evidence>
<comment type="cofactor">
    <cofactor evidence="1 6">
        <name>Zn(2+)</name>
        <dbReference type="ChEBI" id="CHEBI:29105"/>
    </cofactor>
</comment>
<accession>A0A7W3N1N2</accession>
<feature type="domain" description="Alcohol dehydrogenase-like C-terminal" evidence="7">
    <location>
        <begin position="199"/>
        <end position="315"/>
    </location>
</feature>
<evidence type="ECO:0000256" key="4">
    <source>
        <dbReference type="ARBA" id="ARBA00022833"/>
    </source>
</evidence>
<evidence type="ECO:0000313" key="9">
    <source>
        <dbReference type="EMBL" id="MBA9005847.1"/>
    </source>
</evidence>